<dbReference type="Proteomes" id="UP000002297">
    <property type="component" value="Chromosome"/>
</dbReference>
<dbReference type="STRING" id="216432.CA2559_11203"/>
<gene>
    <name evidence="2" type="ordered locus">CA2559_11203</name>
</gene>
<keyword evidence="1" id="KW-0732">Signal</keyword>
<dbReference type="EMBL" id="CP002046">
    <property type="protein sequence ID" value="EAP86599.1"/>
    <property type="molecule type" value="Genomic_DNA"/>
</dbReference>
<keyword evidence="3" id="KW-1185">Reference proteome</keyword>
<feature type="chain" id="PRO_5002659108" description="Adhesin domain-containing protein" evidence="1">
    <location>
        <begin position="21"/>
        <end position="368"/>
    </location>
</feature>
<accession>A3U9W3</accession>
<evidence type="ECO:0000313" key="2">
    <source>
        <dbReference type="EMBL" id="EAP86599.1"/>
    </source>
</evidence>
<organism evidence="2 3">
    <name type="scientific">Croceibacter atlanticus (strain ATCC BAA-628 / JCM 21780 / CIP 108009 / IAM 15332 / KCTC 12090 / HTCC2559)</name>
    <dbReference type="NCBI Taxonomy" id="216432"/>
    <lineage>
        <taxon>Bacteria</taxon>
        <taxon>Pseudomonadati</taxon>
        <taxon>Bacteroidota</taxon>
        <taxon>Flavobacteriia</taxon>
        <taxon>Flavobacteriales</taxon>
        <taxon>Flavobacteriaceae</taxon>
        <taxon>Croceibacter</taxon>
    </lineage>
</organism>
<feature type="signal peptide" evidence="1">
    <location>
        <begin position="1"/>
        <end position="20"/>
    </location>
</feature>
<name>A3U9W3_CROAH</name>
<evidence type="ECO:0000256" key="1">
    <source>
        <dbReference type="SAM" id="SignalP"/>
    </source>
</evidence>
<dbReference type="GeneID" id="89453967"/>
<proteinExistence type="predicted"/>
<evidence type="ECO:0000313" key="3">
    <source>
        <dbReference type="Proteomes" id="UP000002297"/>
    </source>
</evidence>
<reference evidence="2 3" key="1">
    <citation type="journal article" date="2010" name="J. Bacteriol.">
        <title>The complete genome sequence of Croceibacter atlanticus HTCC2559T.</title>
        <authorList>
            <person name="Oh H.M."/>
            <person name="Kang I."/>
            <person name="Ferriera S."/>
            <person name="Giovannoni S.J."/>
            <person name="Cho J.C."/>
        </authorList>
    </citation>
    <scope>NUCLEOTIDE SEQUENCE [LARGE SCALE GENOMIC DNA]</scope>
    <source>
        <strain evidence="3">ATCC BAA-628 / HTCC2559 / KCTC 12090</strain>
    </source>
</reference>
<dbReference type="AlphaFoldDB" id="A3U9W3"/>
<protein>
    <recommendedName>
        <fullName evidence="4">Adhesin domain-containing protein</fullName>
    </recommendedName>
</protein>
<evidence type="ECO:0008006" key="4">
    <source>
        <dbReference type="Google" id="ProtNLM"/>
    </source>
</evidence>
<sequence length="368" mass="41050">MKAIYFNLLLILVFPALVLANPVHDKNWKGKYTKEKKINKEFSVTSDALLNISNDYGNIDITTWEENRVVIQVIIKTNGDDEQKVREKLNDITVNFEASSSYVTAKTKIDKNESQSWWSSWTGGNNSHSINMEINYIIKLPATNAVNLENDYGNISIDRLLGNANLDCDYGKLNIGELLADNNKISFDYNTGCTFDYIKSATINAGYSTYSIEKAGNLIINADYSNGSIKEVKNLQFNADYGSFKIDKVNNIQGDGDYCTVKLGDVFGNVELTSDYGNFIIERLTKNAGNVSLNGDYAGMKIGYDAAYEFTFNVNLSYAGFTGTDGLEFTLKNKSNSNSTYEGYNISKSAKNNLFIDSDYGSVKMNRL</sequence>
<dbReference type="eggNOG" id="COG3595">
    <property type="taxonomic scope" value="Bacteria"/>
</dbReference>
<dbReference type="HOGENOM" id="CLU_049151_0_0_10"/>
<dbReference type="KEGG" id="cat:CA2559_11203"/>
<dbReference type="RefSeq" id="WP_013187980.1">
    <property type="nucleotide sequence ID" value="NC_014230.1"/>
</dbReference>